<dbReference type="AlphaFoldDB" id="A0A286UVE2"/>
<evidence type="ECO:0000313" key="3">
    <source>
        <dbReference type="EMBL" id="PAV23580.1"/>
    </source>
</evidence>
<accession>A0A286UVE2</accession>
<name>A0A286UVE2_9AGAM</name>
<keyword evidence="4" id="KW-1185">Reference proteome</keyword>
<evidence type="ECO:0000313" key="4">
    <source>
        <dbReference type="Proteomes" id="UP000217199"/>
    </source>
</evidence>
<feature type="coiled-coil region" evidence="1">
    <location>
        <begin position="90"/>
        <end position="166"/>
    </location>
</feature>
<dbReference type="EMBL" id="NBII01000001">
    <property type="protein sequence ID" value="PAV23580.1"/>
    <property type="molecule type" value="Genomic_DNA"/>
</dbReference>
<feature type="region of interest" description="Disordered" evidence="2">
    <location>
        <begin position="1008"/>
        <end position="1030"/>
    </location>
</feature>
<feature type="region of interest" description="Disordered" evidence="2">
    <location>
        <begin position="883"/>
        <end position="903"/>
    </location>
</feature>
<dbReference type="Proteomes" id="UP000217199">
    <property type="component" value="Unassembled WGS sequence"/>
</dbReference>
<feature type="coiled-coil region" evidence="1">
    <location>
        <begin position="309"/>
        <end position="336"/>
    </location>
</feature>
<feature type="region of interest" description="Disordered" evidence="2">
    <location>
        <begin position="188"/>
        <end position="209"/>
    </location>
</feature>
<proteinExistence type="predicted"/>
<keyword evidence="1" id="KW-0175">Coiled coil</keyword>
<sequence>MAPDAKSDELLGEEHPLLLELASLHQAVAHYQVEANKVAVQLQHQSLEARSTLGALNAIKEENSYLRSELDAYRSSAFSEKGSYRDTILAQELTLALRRLSDKLDHTEKELVQKSEDLALVEGERDASKNAEENAVEAVVQLRLELDACRSEERDLMNRVKQSEEQRRMADLAVDEYAALVRSLEGRPSIRSSSSSSRRNTTEDSSKNVLTGLMYARQGLNKLLQDSNSDTEKLHSEISRLHDALDVANMSLAAERKAASDDRRKLAQVQYELDQLKLDDNVAAKMVSRYMKFSQSSTDVLHGTIENLKARHTSTISNYEARLQRLNERLASEIRQSNHIRRALDELTEDISRETYGRRREISLRLALLGREEGLSERLRRWILKSQEVLQRTSSKTHEREAYSEQLNYVFTEARDILLDIDGVSEDDGNTSMGSAARIHAAETAVAMLREELRKETDRRLYFQQQLAVYQPHIAHPTLLTPKLVSANISRPSTPALTSAAISAESRNSSDVPTSDTHCSETEHSSLIVSDGPQQPPPETYSSVDLTTPIIREDVLSNIVQENSSGKGYKCDMSSLDESNGHAQASPPSPVNSSAKNEIGGTPVDDASNEVSEESHLTESKTVIDEAPPAFANPNYDDQSAEIPDLTSIQTSPKIVVTELSDHNTVESLDNTLGVRILFTAPDITTNSLQLEGQEGDPFGMPQDDRGKKQMELNFPITDSKAVRRQMIDILDDSPFTKRSHDFEALLSRLSEVGGRYNEIQQSFRDCHLSLKQLKRNPDEGMNIPDSLKAAIQRLNDYCEDARVELEIRVADEERISKGYQTILTVPGALSDEVNQPELSSQIEAFISGTEPSVRRARDMLKHKLDDLEHDIACIKRAMHESPSSLLHPEGATQSTEEQPKTPVWPTWAGSLFPSSRPSSPAPSFGAVMTSPRLRRSSSIQRMGDGSPNNAPLLSALGLRIPMPVSVHAKQDIPTPYISFSRGTPRQYFGLGLRGGILQNAHRSSFSLNHDRLSSPNPDIKTIDLDSDIE</sequence>
<protein>
    <submittedName>
        <fullName evidence="3">Uncharacterized protein</fullName>
    </submittedName>
</protein>
<feature type="compositionally biased region" description="Basic and acidic residues" evidence="2">
    <location>
        <begin position="613"/>
        <end position="624"/>
    </location>
</feature>
<evidence type="ECO:0000256" key="1">
    <source>
        <dbReference type="SAM" id="Coils"/>
    </source>
</evidence>
<reference evidence="3 4" key="1">
    <citation type="journal article" date="2017" name="Mol. Ecol.">
        <title>Comparative and population genomic landscape of Phellinus noxius: A hypervariable fungus causing root rot in trees.</title>
        <authorList>
            <person name="Chung C.L."/>
            <person name="Lee T.J."/>
            <person name="Akiba M."/>
            <person name="Lee H.H."/>
            <person name="Kuo T.H."/>
            <person name="Liu D."/>
            <person name="Ke H.M."/>
            <person name="Yokoi T."/>
            <person name="Roa M.B."/>
            <person name="Lu M.J."/>
            <person name="Chang Y.Y."/>
            <person name="Ann P.J."/>
            <person name="Tsai J.N."/>
            <person name="Chen C.Y."/>
            <person name="Tzean S.S."/>
            <person name="Ota Y."/>
            <person name="Hattori T."/>
            <person name="Sahashi N."/>
            <person name="Liou R.F."/>
            <person name="Kikuchi T."/>
            <person name="Tsai I.J."/>
        </authorList>
    </citation>
    <scope>NUCLEOTIDE SEQUENCE [LARGE SCALE GENOMIC DNA]</scope>
    <source>
        <strain evidence="3 4">FFPRI411160</strain>
    </source>
</reference>
<feature type="compositionally biased region" description="Polar residues" evidence="2">
    <location>
        <begin position="496"/>
        <end position="517"/>
    </location>
</feature>
<feature type="region of interest" description="Disordered" evidence="2">
    <location>
        <begin position="562"/>
        <end position="639"/>
    </location>
</feature>
<dbReference type="OrthoDB" id="2592022at2759"/>
<gene>
    <name evidence="3" type="ORF">PNOK_0064800</name>
</gene>
<feature type="region of interest" description="Disordered" evidence="2">
    <location>
        <begin position="496"/>
        <end position="544"/>
    </location>
</feature>
<feature type="compositionally biased region" description="Low complexity" evidence="2">
    <location>
        <begin position="188"/>
        <end position="199"/>
    </location>
</feature>
<organism evidence="3 4">
    <name type="scientific">Pyrrhoderma noxium</name>
    <dbReference type="NCBI Taxonomy" id="2282107"/>
    <lineage>
        <taxon>Eukaryota</taxon>
        <taxon>Fungi</taxon>
        <taxon>Dikarya</taxon>
        <taxon>Basidiomycota</taxon>
        <taxon>Agaricomycotina</taxon>
        <taxon>Agaricomycetes</taxon>
        <taxon>Hymenochaetales</taxon>
        <taxon>Hymenochaetaceae</taxon>
        <taxon>Pyrrhoderma</taxon>
    </lineage>
</organism>
<evidence type="ECO:0000256" key="2">
    <source>
        <dbReference type="SAM" id="MobiDB-lite"/>
    </source>
</evidence>
<dbReference type="STRING" id="2282107.A0A286UVE2"/>
<comment type="caution">
    <text evidence="3">The sequence shown here is derived from an EMBL/GenBank/DDBJ whole genome shotgun (WGS) entry which is preliminary data.</text>
</comment>
<dbReference type="InParanoid" id="A0A286UVE2"/>